<sequence>MTSVPTKLCYDHIKFLNFVLTWYHGKKKIAIYSPFTAKPSPEWTKAVQEAIGYDVFEEFNKTTLRLHIFHLLVDTAGKNPGTQLSCALILAPHVTVSGSFNCKHPHMETIAKTGAPNKKHRIIMDAKENINITEGRQTQSSKKFN</sequence>
<keyword evidence="2" id="KW-1185">Reference proteome</keyword>
<accession>A0AAD7H682</accession>
<name>A0AAD7H682_9AGAR</name>
<proteinExistence type="predicted"/>
<dbReference type="Proteomes" id="UP001215598">
    <property type="component" value="Unassembled WGS sequence"/>
</dbReference>
<evidence type="ECO:0000313" key="1">
    <source>
        <dbReference type="EMBL" id="KAJ7712885.1"/>
    </source>
</evidence>
<evidence type="ECO:0000313" key="2">
    <source>
        <dbReference type="Proteomes" id="UP001215598"/>
    </source>
</evidence>
<dbReference type="AlphaFoldDB" id="A0AAD7H682"/>
<dbReference type="EMBL" id="JARKIB010000355">
    <property type="protein sequence ID" value="KAJ7712885.1"/>
    <property type="molecule type" value="Genomic_DNA"/>
</dbReference>
<protein>
    <submittedName>
        <fullName evidence="1">Uncharacterized protein</fullName>
    </submittedName>
</protein>
<gene>
    <name evidence="1" type="ORF">B0H16DRAFT_1743761</name>
</gene>
<comment type="caution">
    <text evidence="1">The sequence shown here is derived from an EMBL/GenBank/DDBJ whole genome shotgun (WGS) entry which is preliminary data.</text>
</comment>
<organism evidence="1 2">
    <name type="scientific">Mycena metata</name>
    <dbReference type="NCBI Taxonomy" id="1033252"/>
    <lineage>
        <taxon>Eukaryota</taxon>
        <taxon>Fungi</taxon>
        <taxon>Dikarya</taxon>
        <taxon>Basidiomycota</taxon>
        <taxon>Agaricomycotina</taxon>
        <taxon>Agaricomycetes</taxon>
        <taxon>Agaricomycetidae</taxon>
        <taxon>Agaricales</taxon>
        <taxon>Marasmiineae</taxon>
        <taxon>Mycenaceae</taxon>
        <taxon>Mycena</taxon>
    </lineage>
</organism>
<reference evidence="1" key="1">
    <citation type="submission" date="2023-03" db="EMBL/GenBank/DDBJ databases">
        <title>Massive genome expansion in bonnet fungi (Mycena s.s.) driven by repeated elements and novel gene families across ecological guilds.</title>
        <authorList>
            <consortium name="Lawrence Berkeley National Laboratory"/>
            <person name="Harder C.B."/>
            <person name="Miyauchi S."/>
            <person name="Viragh M."/>
            <person name="Kuo A."/>
            <person name="Thoen E."/>
            <person name="Andreopoulos B."/>
            <person name="Lu D."/>
            <person name="Skrede I."/>
            <person name="Drula E."/>
            <person name="Henrissat B."/>
            <person name="Morin E."/>
            <person name="Kohler A."/>
            <person name="Barry K."/>
            <person name="LaButti K."/>
            <person name="Morin E."/>
            <person name="Salamov A."/>
            <person name="Lipzen A."/>
            <person name="Mereny Z."/>
            <person name="Hegedus B."/>
            <person name="Baldrian P."/>
            <person name="Stursova M."/>
            <person name="Weitz H."/>
            <person name="Taylor A."/>
            <person name="Grigoriev I.V."/>
            <person name="Nagy L.G."/>
            <person name="Martin F."/>
            <person name="Kauserud H."/>
        </authorList>
    </citation>
    <scope>NUCLEOTIDE SEQUENCE</scope>
    <source>
        <strain evidence="1">CBHHK182m</strain>
    </source>
</reference>